<sequence length="452" mass="49980">MEITFPSRGIENFGCFRSLIMSFPRKSWPKVVDLWRKIAKLGKDDPRRIIHSLKAGLALILVLLLYYLDPVYDSFGANAIWAIITVIIMIEFSVGATIGKGLNRTLATLVACALGFGAHSLASLSGETGKPILIAIFIFIIAAAVSFTRFFPGSQARYDHGLVVFILTFSLILISGYREEGILKMAKERILTILIGACIVVLVTTCICPVWMGEDLHSLVAGNLDKLGTFLEGFGREYFKVYEDGKLKDGNSLHQGYKTVLTSKCNEEIMVNLARWEPAHGRFRCGHPWKQYAKIGTLARQCAYKIQDLNSLLMNSAIQNPSDIRRKIQEPCRQISSECGKALKELASSIVGMTRTNLDTCHIANSKLAAENLKSIVKKGQWGESDLLYVIPTAALASLLLEVIECTEKVAEAVHELALLAGFRSMEIIVLTESISQINPANVESHEITIRE</sequence>
<feature type="transmembrane region" description="Helical" evidence="9">
    <location>
        <begin position="132"/>
        <end position="151"/>
    </location>
</feature>
<evidence type="ECO:0000256" key="7">
    <source>
        <dbReference type="ARBA" id="ARBA00023136"/>
    </source>
</evidence>
<protein>
    <recommendedName>
        <fullName evidence="12">Aluminum-activated malate transporter</fullName>
    </recommendedName>
</protein>
<feature type="transmembrane region" description="Helical" evidence="9">
    <location>
        <begin position="80"/>
        <end position="99"/>
    </location>
</feature>
<keyword evidence="6" id="KW-0406">Ion transport</keyword>
<dbReference type="Proteomes" id="UP000008311">
    <property type="component" value="Unassembled WGS sequence"/>
</dbReference>
<keyword evidence="7 9" id="KW-0472">Membrane</keyword>
<evidence type="ECO:0000256" key="5">
    <source>
        <dbReference type="ARBA" id="ARBA00022989"/>
    </source>
</evidence>
<evidence type="ECO:0000256" key="6">
    <source>
        <dbReference type="ARBA" id="ARBA00023065"/>
    </source>
</evidence>
<keyword evidence="3" id="KW-0813">Transport</keyword>
<dbReference type="AlphaFoldDB" id="B9RIZ5"/>
<evidence type="ECO:0000256" key="4">
    <source>
        <dbReference type="ARBA" id="ARBA00022692"/>
    </source>
</evidence>
<proteinExistence type="inferred from homology"/>
<keyword evidence="4 9" id="KW-0812">Transmembrane</keyword>
<comment type="subcellular location">
    <subcellularLocation>
        <location evidence="1">Membrane</location>
        <topology evidence="1">Multi-pass membrane protein</topology>
    </subcellularLocation>
</comment>
<gene>
    <name evidence="10" type="ORF">RCOM_1752410</name>
</gene>
<dbReference type="STRING" id="3988.B9RIZ5"/>
<reference evidence="11" key="1">
    <citation type="journal article" date="2010" name="Nat. Biotechnol.">
        <title>Draft genome sequence of the oilseed species Ricinus communis.</title>
        <authorList>
            <person name="Chan A.P."/>
            <person name="Crabtree J."/>
            <person name="Zhao Q."/>
            <person name="Lorenzi H."/>
            <person name="Orvis J."/>
            <person name="Puiu D."/>
            <person name="Melake-Berhan A."/>
            <person name="Jones K.M."/>
            <person name="Redman J."/>
            <person name="Chen G."/>
            <person name="Cahoon E.B."/>
            <person name="Gedil M."/>
            <person name="Stanke M."/>
            <person name="Haas B.J."/>
            <person name="Wortman J.R."/>
            <person name="Fraser-Liggett C.M."/>
            <person name="Ravel J."/>
            <person name="Rabinowicz P.D."/>
        </authorList>
    </citation>
    <scope>NUCLEOTIDE SEQUENCE [LARGE SCALE GENOMIC DNA]</scope>
    <source>
        <strain evidence="11">cv. Hale</strain>
    </source>
</reference>
<evidence type="ECO:0000256" key="1">
    <source>
        <dbReference type="ARBA" id="ARBA00004141"/>
    </source>
</evidence>
<evidence type="ECO:0008006" key="12">
    <source>
        <dbReference type="Google" id="ProtNLM"/>
    </source>
</evidence>
<dbReference type="Pfam" id="PF11744">
    <property type="entry name" value="ALMT"/>
    <property type="match status" value="1"/>
</dbReference>
<name>B9RIZ5_RICCO</name>
<keyword evidence="8" id="KW-0407">Ion channel</keyword>
<feature type="transmembrane region" description="Helical" evidence="9">
    <location>
        <begin position="106"/>
        <end position="126"/>
    </location>
</feature>
<feature type="transmembrane region" description="Helical" evidence="9">
    <location>
        <begin position="190"/>
        <end position="212"/>
    </location>
</feature>
<evidence type="ECO:0000256" key="2">
    <source>
        <dbReference type="ARBA" id="ARBA00007079"/>
    </source>
</evidence>
<comment type="similarity">
    <text evidence="2">Belongs to the aromatic acid exporter (TC 2.A.85) family.</text>
</comment>
<evidence type="ECO:0000313" key="10">
    <source>
        <dbReference type="EMBL" id="EEF48661.1"/>
    </source>
</evidence>
<dbReference type="InterPro" id="IPR020966">
    <property type="entry name" value="ALMT"/>
</dbReference>
<feature type="transmembrane region" description="Helical" evidence="9">
    <location>
        <begin position="158"/>
        <end position="178"/>
    </location>
</feature>
<dbReference type="GO" id="GO:0034220">
    <property type="term" value="P:monoatomic ion transmembrane transport"/>
    <property type="evidence" value="ECO:0007669"/>
    <property type="project" value="UniProtKB-KW"/>
</dbReference>
<dbReference type="GO" id="GO:0009705">
    <property type="term" value="C:plant-type vacuole membrane"/>
    <property type="evidence" value="ECO:0000318"/>
    <property type="project" value="GO_Central"/>
</dbReference>
<organism evidence="10 11">
    <name type="scientific">Ricinus communis</name>
    <name type="common">Castor bean</name>
    <dbReference type="NCBI Taxonomy" id="3988"/>
    <lineage>
        <taxon>Eukaryota</taxon>
        <taxon>Viridiplantae</taxon>
        <taxon>Streptophyta</taxon>
        <taxon>Embryophyta</taxon>
        <taxon>Tracheophyta</taxon>
        <taxon>Spermatophyta</taxon>
        <taxon>Magnoliopsida</taxon>
        <taxon>eudicotyledons</taxon>
        <taxon>Gunneridae</taxon>
        <taxon>Pentapetalae</taxon>
        <taxon>rosids</taxon>
        <taxon>fabids</taxon>
        <taxon>Malpighiales</taxon>
        <taxon>Euphorbiaceae</taxon>
        <taxon>Acalyphoideae</taxon>
        <taxon>Acalypheae</taxon>
        <taxon>Ricinus</taxon>
    </lineage>
</organism>
<dbReference type="GO" id="GO:0015743">
    <property type="term" value="P:malate transport"/>
    <property type="evidence" value="ECO:0007669"/>
    <property type="project" value="InterPro"/>
</dbReference>
<evidence type="ECO:0000256" key="8">
    <source>
        <dbReference type="ARBA" id="ARBA00023303"/>
    </source>
</evidence>
<feature type="transmembrane region" description="Helical" evidence="9">
    <location>
        <begin position="49"/>
        <end position="68"/>
    </location>
</feature>
<dbReference type="eggNOG" id="KOG4711">
    <property type="taxonomic scope" value="Eukaryota"/>
</dbReference>
<evidence type="ECO:0000256" key="3">
    <source>
        <dbReference type="ARBA" id="ARBA00022448"/>
    </source>
</evidence>
<keyword evidence="11" id="KW-1185">Reference proteome</keyword>
<evidence type="ECO:0000313" key="11">
    <source>
        <dbReference type="Proteomes" id="UP000008311"/>
    </source>
</evidence>
<dbReference type="InParanoid" id="B9RIZ5"/>
<keyword evidence="5 9" id="KW-1133">Transmembrane helix</keyword>
<dbReference type="EMBL" id="EQ973782">
    <property type="protein sequence ID" value="EEF48661.1"/>
    <property type="molecule type" value="Genomic_DNA"/>
</dbReference>
<dbReference type="PANTHER" id="PTHR31086">
    <property type="entry name" value="ALUMINUM-ACTIVATED MALATE TRANSPORTER 10"/>
    <property type="match status" value="1"/>
</dbReference>
<accession>B9RIZ5</accession>
<evidence type="ECO:0000256" key="9">
    <source>
        <dbReference type="SAM" id="Phobius"/>
    </source>
</evidence>